<dbReference type="EMBL" id="NBVN01000008">
    <property type="protein sequence ID" value="PUA31622.1"/>
    <property type="molecule type" value="Genomic_DNA"/>
</dbReference>
<evidence type="ECO:0000256" key="1">
    <source>
        <dbReference type="SAM" id="Coils"/>
    </source>
</evidence>
<evidence type="ECO:0000313" key="2">
    <source>
        <dbReference type="EMBL" id="PUA31622.1"/>
    </source>
</evidence>
<accession>A0A2R7Y468</accession>
<dbReference type="AlphaFoldDB" id="A0A2R7Y468"/>
<reference evidence="2 3" key="1">
    <citation type="journal article" date="2018" name="Syst. Appl. Microbiol.">
        <title>A new symbiotic nanoarchaeote (Candidatus Nanoclepta minutus) and its host (Zestosphaera tikiterensis gen. nov., sp. nov.) from a New Zealand hot spring.</title>
        <authorList>
            <person name="St John E."/>
            <person name="Liu Y."/>
            <person name="Podar M."/>
            <person name="Stott M.B."/>
            <person name="Meneghin J."/>
            <person name="Chen Z."/>
            <person name="Lagutin K."/>
            <person name="Mitchell K."/>
            <person name="Reysenbach A.L."/>
        </authorList>
    </citation>
    <scope>NUCLEOTIDE SEQUENCE [LARGE SCALE GENOMIC DNA]</scope>
    <source>
        <strain evidence="2">NZ3</strain>
    </source>
</reference>
<proteinExistence type="predicted"/>
<gene>
    <name evidence="2" type="ORF">B7O98_08980</name>
</gene>
<feature type="coiled-coil region" evidence="1">
    <location>
        <begin position="49"/>
        <end position="111"/>
    </location>
</feature>
<name>A0A2R7Y468_9CREN</name>
<keyword evidence="1" id="KW-0175">Coiled coil</keyword>
<protein>
    <submittedName>
        <fullName evidence="2">Uncharacterized protein</fullName>
    </submittedName>
</protein>
<sequence>MYIHRDKIKCAIDLLEKGASQREIAKACGLSMSQVSAIGREYGYYVDVKEHFEKLKEEKKREYEAFRNSILEEKKKLETELRDLSERLEALKDEEKALRKSVEDLRHVEESLKQEIGTLVNALKIVCFHYQAYRAEAEKHMESLEKAIGSEVWKFLEEIEALMSPELLKDLEEFGNSLDRIAVTKEYREYLKSRFERVASALRSLFVLLNKGGYFVNLMVLAQLRDLCSIVDVLERVSKKETR</sequence>
<organism evidence="2 3">
    <name type="scientific">Zestosphaera tikiterensis</name>
    <dbReference type="NCBI Taxonomy" id="1973259"/>
    <lineage>
        <taxon>Archaea</taxon>
        <taxon>Thermoproteota</taxon>
        <taxon>Thermoprotei</taxon>
        <taxon>Desulfurococcales</taxon>
        <taxon>Desulfurococcaceae</taxon>
        <taxon>Zestosphaera</taxon>
    </lineage>
</organism>
<evidence type="ECO:0000313" key="3">
    <source>
        <dbReference type="Proteomes" id="UP000244093"/>
    </source>
</evidence>
<dbReference type="Proteomes" id="UP000244093">
    <property type="component" value="Unassembled WGS sequence"/>
</dbReference>
<comment type="caution">
    <text evidence="2">The sequence shown here is derived from an EMBL/GenBank/DDBJ whole genome shotgun (WGS) entry which is preliminary data.</text>
</comment>